<name>A0A167GCU2_9GAMM</name>
<protein>
    <submittedName>
        <fullName evidence="2">Ig family protein</fullName>
    </submittedName>
</protein>
<dbReference type="AlphaFoldDB" id="A0A167GCU2"/>
<dbReference type="SUPFAM" id="SSF101898">
    <property type="entry name" value="NHL repeat"/>
    <property type="match status" value="1"/>
</dbReference>
<feature type="signal peptide" evidence="1">
    <location>
        <begin position="1"/>
        <end position="27"/>
    </location>
</feature>
<dbReference type="STRING" id="1300342.I596_380"/>
<organism evidence="2 3">
    <name type="scientific">Dokdonella koreensis DS-123</name>
    <dbReference type="NCBI Taxonomy" id="1300342"/>
    <lineage>
        <taxon>Bacteria</taxon>
        <taxon>Pseudomonadati</taxon>
        <taxon>Pseudomonadota</taxon>
        <taxon>Gammaproteobacteria</taxon>
        <taxon>Lysobacterales</taxon>
        <taxon>Rhodanobacteraceae</taxon>
        <taxon>Dokdonella</taxon>
    </lineage>
</organism>
<dbReference type="Gene3D" id="2.80.10.50">
    <property type="match status" value="6"/>
</dbReference>
<accession>A0A167GCU2</accession>
<dbReference type="NCBIfam" id="TIGR02608">
    <property type="entry name" value="delta_60_rpt"/>
    <property type="match status" value="13"/>
</dbReference>
<dbReference type="SUPFAM" id="SSF63829">
    <property type="entry name" value="Calcium-dependent phosphotriesterase"/>
    <property type="match status" value="1"/>
</dbReference>
<gene>
    <name evidence="2" type="ORF">I596_380</name>
</gene>
<keyword evidence="1" id="KW-0732">Signal</keyword>
<evidence type="ECO:0000313" key="2">
    <source>
        <dbReference type="EMBL" id="ANB16417.1"/>
    </source>
</evidence>
<evidence type="ECO:0000313" key="3">
    <source>
        <dbReference type="Proteomes" id="UP000076830"/>
    </source>
</evidence>
<dbReference type="EMBL" id="CP015249">
    <property type="protein sequence ID" value="ANB16417.1"/>
    <property type="molecule type" value="Genomic_DNA"/>
</dbReference>
<reference evidence="2 3" key="1">
    <citation type="submission" date="2016-04" db="EMBL/GenBank/DDBJ databases">
        <title>Complete genome sequence of Dokdonella koreensis DS-123T.</title>
        <authorList>
            <person name="Kim J.F."/>
            <person name="Lee H."/>
            <person name="Kwak M.-J."/>
        </authorList>
    </citation>
    <scope>NUCLEOTIDE SEQUENCE [LARGE SCALE GENOMIC DNA]</scope>
    <source>
        <strain evidence="2 3">DS-123</strain>
    </source>
</reference>
<dbReference type="Proteomes" id="UP000076830">
    <property type="component" value="Chromosome"/>
</dbReference>
<keyword evidence="3" id="KW-1185">Reference proteome</keyword>
<dbReference type="KEGG" id="dko:I596_380"/>
<feature type="chain" id="PRO_5007886758" evidence="1">
    <location>
        <begin position="28"/>
        <end position="934"/>
    </location>
</feature>
<dbReference type="InterPro" id="IPR013431">
    <property type="entry name" value="Delta_60_rpt"/>
</dbReference>
<evidence type="ECO:0000256" key="1">
    <source>
        <dbReference type="SAM" id="SignalP"/>
    </source>
</evidence>
<dbReference type="RefSeq" id="WP_067643302.1">
    <property type="nucleotide sequence ID" value="NZ_CP015249.1"/>
</dbReference>
<dbReference type="PATRIC" id="fig|1300342.3.peg.370"/>
<sequence>MNHAAVKALPRLALSLLLFVLAAPLWAQNVRDGFAPNLDLPARIVLQQADGQLLIAGDFTQIGGVARSSVARLRIDGSLDASFNPVFDGGIESLVLQPDGRLLVGGGFTQVGGTGQPGLVRLDASGANDTSFGPMLDAPASTLALQPDGKVLIGGWFTAVGGQPREFFARLNADGTLDTSFVSLSFDAPVERIGVQADGRILVGGNFSMVGGAQRLGLVRLEADGTLDTTFNPPATGPVGGIIPQADGTVVVAGVFFTPAAGLLRLNADGSHDASFTAGVTGIVSTVSMQADGRLLIGGVFTAPGSTQFNYAARLNVDGSIDPTFEPRTNNEVQALLQQYDGRVVLGGGFTTIQGKAQKYLARLNADGSADVDFFAGGDPVFPGVLGDIHTVATQPDGKILIGGNLDFIGSTPGGRHTALVRLNADGSVDASFHVADFSVAGNPAAGTWVKSLVIRPDGKILAGGAFEVIDGQVRTGLALFAADGTLDPDFSFEILDNFSTPGMIYGIRQEAAGALLIAGRFWQIDGVPRTGIARLRADGSVDPSFDTGALDNGGLYGVAVLPDGRVLANGWQGVDYRNELRLLGTDGSMDTTFWPLMNARIASFSRQDDGRILVSGEFDQINGAPAPYFARLLPDGTRDTGFAAAAVNGVMDTFAEQIDGSLLVAGRFNSVNGLPRAGIARLDRDGVLDAGYDPNIGTFGSPTGGRRVGGIVQQADGKAIVYGEFTGAGGLERTNVARLSSAQAVVQRLDLVDDGRGIRWWRSGAGAVLARVEFDWSQDQQAWHRLGSGQAVEGGWGIDGIALPRNRNVWVRARGIPKHTPAYWMSMASESLHASVRLAYLSGAATVLVTPSVGPGGRLDPDTVRVVEHGATLTFTVAPDAGHRLDTITGCGGQLSGSQYTTAPASADCTVVATFVEDTQEHIFRDGFDGTAP</sequence>
<proteinExistence type="predicted"/>
<dbReference type="Pfam" id="PF17164">
    <property type="entry name" value="DUF5122"/>
    <property type="match status" value="14"/>
</dbReference>